<keyword evidence="2" id="KW-0808">Transferase</keyword>
<evidence type="ECO:0000313" key="6">
    <source>
        <dbReference type="Proteomes" id="UP001275084"/>
    </source>
</evidence>
<dbReference type="PANTHER" id="PTHR31544:SF4">
    <property type="entry name" value="GAMMA-GLUTAMYLCYCLOTRANSFERASE-RELATED"/>
    <property type="match status" value="1"/>
</dbReference>
<dbReference type="InterPro" id="IPR045038">
    <property type="entry name" value="AIG2-like"/>
</dbReference>
<evidence type="ECO:0000256" key="3">
    <source>
        <dbReference type="ARBA" id="ARBA00030602"/>
    </source>
</evidence>
<reference evidence="5" key="2">
    <citation type="submission" date="2023-06" db="EMBL/GenBank/DDBJ databases">
        <authorList>
            <consortium name="Lawrence Berkeley National Laboratory"/>
            <person name="Haridas S."/>
            <person name="Hensen N."/>
            <person name="Bonometti L."/>
            <person name="Westerberg I."/>
            <person name="Brannstrom I.O."/>
            <person name="Guillou S."/>
            <person name="Cros-Aarteil S."/>
            <person name="Calhoun S."/>
            <person name="Kuo A."/>
            <person name="Mondo S."/>
            <person name="Pangilinan J."/>
            <person name="Riley R."/>
            <person name="Labutti K."/>
            <person name="Andreopoulos B."/>
            <person name="Lipzen A."/>
            <person name="Chen C."/>
            <person name="Yanf M."/>
            <person name="Daum C."/>
            <person name="Ng V."/>
            <person name="Clum A."/>
            <person name="Steindorff A."/>
            <person name="Ohm R."/>
            <person name="Martin F."/>
            <person name="Silar P."/>
            <person name="Natvig D."/>
            <person name="Lalanne C."/>
            <person name="Gautier V."/>
            <person name="Ament-Velasquez S.L."/>
            <person name="Kruys A."/>
            <person name="Hutchinson M.I."/>
            <person name="Powell A.J."/>
            <person name="Barry K."/>
            <person name="Miller A.N."/>
            <person name="Grigoriev I.V."/>
            <person name="Debuchy R."/>
            <person name="Gladieux P."/>
            <person name="Thoren M.H."/>
            <person name="Johannesson H."/>
        </authorList>
    </citation>
    <scope>NUCLEOTIDE SEQUENCE</scope>
    <source>
        <strain evidence="5">CBS 955.72</strain>
    </source>
</reference>
<name>A0AAJ0HIP7_9PEZI</name>
<gene>
    <name evidence="5" type="ORF">B0T25DRAFT_544246</name>
</gene>
<dbReference type="InterPro" id="IPR036568">
    <property type="entry name" value="GGCT-like_sf"/>
</dbReference>
<evidence type="ECO:0000256" key="2">
    <source>
        <dbReference type="ARBA" id="ARBA00022679"/>
    </source>
</evidence>
<evidence type="ECO:0000259" key="4">
    <source>
        <dbReference type="Pfam" id="PF06094"/>
    </source>
</evidence>
<dbReference type="PANTHER" id="PTHR31544">
    <property type="entry name" value="AIG2-LIKE PROTEIN D"/>
    <property type="match status" value="1"/>
</dbReference>
<dbReference type="SUPFAM" id="SSF110857">
    <property type="entry name" value="Gamma-glutamyl cyclotransferase-like"/>
    <property type="match status" value="1"/>
</dbReference>
<reference evidence="5" key="1">
    <citation type="journal article" date="2023" name="Mol. Phylogenet. Evol.">
        <title>Genome-scale phylogeny and comparative genomics of the fungal order Sordariales.</title>
        <authorList>
            <person name="Hensen N."/>
            <person name="Bonometti L."/>
            <person name="Westerberg I."/>
            <person name="Brannstrom I.O."/>
            <person name="Guillou S."/>
            <person name="Cros-Aarteil S."/>
            <person name="Calhoun S."/>
            <person name="Haridas S."/>
            <person name="Kuo A."/>
            <person name="Mondo S."/>
            <person name="Pangilinan J."/>
            <person name="Riley R."/>
            <person name="LaButti K."/>
            <person name="Andreopoulos B."/>
            <person name="Lipzen A."/>
            <person name="Chen C."/>
            <person name="Yan M."/>
            <person name="Daum C."/>
            <person name="Ng V."/>
            <person name="Clum A."/>
            <person name="Steindorff A."/>
            <person name="Ohm R.A."/>
            <person name="Martin F."/>
            <person name="Silar P."/>
            <person name="Natvig D.O."/>
            <person name="Lalanne C."/>
            <person name="Gautier V."/>
            <person name="Ament-Velasquez S.L."/>
            <person name="Kruys A."/>
            <person name="Hutchinson M.I."/>
            <person name="Powell A.J."/>
            <person name="Barry K."/>
            <person name="Miller A.N."/>
            <person name="Grigoriev I.V."/>
            <person name="Debuchy R."/>
            <person name="Gladieux P."/>
            <person name="Hiltunen Thoren M."/>
            <person name="Johannesson H."/>
        </authorList>
    </citation>
    <scope>NUCLEOTIDE SEQUENCE</scope>
    <source>
        <strain evidence="5">CBS 955.72</strain>
    </source>
</reference>
<sequence length="340" mass="37687">MSLFDYLDELESMAQSAADHDAAPEEADEIGIQRWQKLFNCSYSEAAKKLQEHRAGICRNPVSDAHWELVRADKEAQGYDKEAYEYSCQLLVSQQSRRDSDHRIAATNAVSTSTYLFKLEGPLHSISAIRAAGCLSDNDDGVSKLIACVDDSGLPANFCIIEATTKHNILVWLSSEKSPFQPTFVRYSKADKALSSASHCPTLGVDTTLPQHRLTSSAALPSPGQDEYPVWYFFYGTLADPAVLRGLFWMGDDAEPPIKYRPAKIVGGTLTTWGGKYRALVDATTEDSTVEGSAFLVLTKDQEDALRCYETDKYEVVRCKMEMLDSDGTTVRGLTFRFKG</sequence>
<dbReference type="AlphaFoldDB" id="A0AAJ0HIP7"/>
<accession>A0AAJ0HIP7</accession>
<proteinExistence type="inferred from homology"/>
<comment type="caution">
    <text evidence="5">The sequence shown here is derived from an EMBL/GenBank/DDBJ whole genome shotgun (WGS) entry which is preliminary data.</text>
</comment>
<feature type="domain" description="Gamma-glutamylcyclotransferase AIG2-like" evidence="4">
    <location>
        <begin position="232"/>
        <end position="336"/>
    </location>
</feature>
<dbReference type="InterPro" id="IPR013024">
    <property type="entry name" value="GGCT-like"/>
</dbReference>
<dbReference type="InterPro" id="IPR009288">
    <property type="entry name" value="AIG2-like_dom"/>
</dbReference>
<dbReference type="EMBL" id="JAUIQD010000004">
    <property type="protein sequence ID" value="KAK3353324.1"/>
    <property type="molecule type" value="Genomic_DNA"/>
</dbReference>
<keyword evidence="6" id="KW-1185">Reference proteome</keyword>
<dbReference type="Gene3D" id="3.10.490.10">
    <property type="entry name" value="Gamma-glutamyl cyclotransferase-like"/>
    <property type="match status" value="1"/>
</dbReference>
<dbReference type="Pfam" id="PF06094">
    <property type="entry name" value="GGACT"/>
    <property type="match status" value="1"/>
</dbReference>
<evidence type="ECO:0000256" key="1">
    <source>
        <dbReference type="ARBA" id="ARBA00008861"/>
    </source>
</evidence>
<comment type="similarity">
    <text evidence="1">Belongs to the gamma-glutamylcyclotransferase family.</text>
</comment>
<dbReference type="Proteomes" id="UP001275084">
    <property type="component" value="Unassembled WGS sequence"/>
</dbReference>
<dbReference type="GO" id="GO:0016740">
    <property type="term" value="F:transferase activity"/>
    <property type="evidence" value="ECO:0007669"/>
    <property type="project" value="UniProtKB-KW"/>
</dbReference>
<protein>
    <recommendedName>
        <fullName evidence="3">Putative gamma-glutamylcyclotransferase</fullName>
    </recommendedName>
</protein>
<dbReference type="CDD" id="cd06661">
    <property type="entry name" value="GGCT_like"/>
    <property type="match status" value="1"/>
</dbReference>
<organism evidence="5 6">
    <name type="scientific">Lasiosphaeria hispida</name>
    <dbReference type="NCBI Taxonomy" id="260671"/>
    <lineage>
        <taxon>Eukaryota</taxon>
        <taxon>Fungi</taxon>
        <taxon>Dikarya</taxon>
        <taxon>Ascomycota</taxon>
        <taxon>Pezizomycotina</taxon>
        <taxon>Sordariomycetes</taxon>
        <taxon>Sordariomycetidae</taxon>
        <taxon>Sordariales</taxon>
        <taxon>Lasiosphaeriaceae</taxon>
        <taxon>Lasiosphaeria</taxon>
    </lineage>
</organism>
<evidence type="ECO:0000313" key="5">
    <source>
        <dbReference type="EMBL" id="KAK3353324.1"/>
    </source>
</evidence>